<dbReference type="AlphaFoldDB" id="A0A5K7SDT2"/>
<sequence>MKRKILIVAGIVVLIFGILAALPFLYKDKLLAKVKTTLNNQVNAKIDFTDFKLSLFSQFPKVEMEIRNLSLVGIDEFASDTIFSAGSISTNISLMEMISGKGLELNSLTIENPRISLISDKAGKVNWDIAKTSVSAKPEAASTEASTEAFKMKLSDIRVNNLNLLYNDLAMPMKVWVKNTNITSSGDVAGTVTSFNLKGDVGEFIFEYDSVKYISKTKLKAETLLKVDYEKMNFGFDQGKLWINNLPLEVNGSFAMPNDSMQFDLAFQSEKSDFATILSLVPADYQKYLEKADIKGSAEFKGSVKGLFYNEIYPAIDILLSASNASFKYQDLPESVQDIQVLAQITKPEGDLNLLKVNVEKAHASIKNNPMDLRLLVTEPMTDPNIDASFSGTIDFASLKQAIPIDSLDITGILKAKMQMAGRMSSIEKQEYEKFQSNGEASVQNFRIQSNQLTKPIEISQGQVKANTKQINIERFDAKVGQSDFSLHGNVSNYLAYMFKNGVLKGDFNLKSSFLNFSELSNIQKPVAKSAATDAKAAPVAPADSVTAFQVPKNLDLSFQSSIQKAVYDKMPINNINGLVKIKDQKMDLTNLTMEMLQGKLAVNGSYTSNKENKPLFDFKLDMQNIDLPTAYQSLSTMRHYLPIAARSQGKISTQFGLSGTMNEKMNIVPTSLNGLGIFNTQNLMIIDSPVFDQIRGIIKKEKLKNVKVDDFTAKFQFENGELKMNPFKTNIADQQATIYGSLSAAREINLNMDFVVNREDLGADINKGLDILPGSQNIKMIDASVILNGSLTKPEVSLDLSKARAQIEQQVKKASVDELKGSVKKIGDELKKLFK</sequence>
<dbReference type="PANTHER" id="PTHR30441">
    <property type="entry name" value="DUF748 DOMAIN-CONTAINING PROTEIN"/>
    <property type="match status" value="1"/>
</dbReference>
<dbReference type="KEGG" id="anf:AQPE_3836"/>
<evidence type="ECO:0000313" key="2">
    <source>
        <dbReference type="EMBL" id="BBE19649.1"/>
    </source>
</evidence>
<dbReference type="Pfam" id="PF05170">
    <property type="entry name" value="AsmA"/>
    <property type="match status" value="1"/>
</dbReference>
<dbReference type="InterPro" id="IPR007844">
    <property type="entry name" value="AsmA"/>
</dbReference>
<accession>A0A5K7SDT2</accession>
<dbReference type="InterPro" id="IPR052894">
    <property type="entry name" value="AsmA-related"/>
</dbReference>
<dbReference type="EMBL" id="AP018694">
    <property type="protein sequence ID" value="BBE19649.1"/>
    <property type="molecule type" value="Genomic_DNA"/>
</dbReference>
<dbReference type="RefSeq" id="WP_318347874.1">
    <property type="nucleotide sequence ID" value="NZ_AP018694.1"/>
</dbReference>
<proteinExistence type="predicted"/>
<gene>
    <name evidence="2" type="ORF">AQPE_3836</name>
</gene>
<evidence type="ECO:0000259" key="1">
    <source>
        <dbReference type="Pfam" id="PF05170"/>
    </source>
</evidence>
<protein>
    <submittedName>
        <fullName evidence="2">Outer membrane assembly protein</fullName>
    </submittedName>
</protein>
<dbReference type="GO" id="GO:0090313">
    <property type="term" value="P:regulation of protein targeting to membrane"/>
    <property type="evidence" value="ECO:0007669"/>
    <property type="project" value="TreeGrafter"/>
</dbReference>
<dbReference type="PANTHER" id="PTHR30441:SF8">
    <property type="entry name" value="DUF748 DOMAIN-CONTAINING PROTEIN"/>
    <property type="match status" value="1"/>
</dbReference>
<dbReference type="Proteomes" id="UP001193389">
    <property type="component" value="Chromosome"/>
</dbReference>
<organism evidence="2 3">
    <name type="scientific">Aquipluma nitroreducens</name>
    <dbReference type="NCBI Taxonomy" id="2010828"/>
    <lineage>
        <taxon>Bacteria</taxon>
        <taxon>Pseudomonadati</taxon>
        <taxon>Bacteroidota</taxon>
        <taxon>Bacteroidia</taxon>
        <taxon>Marinilabiliales</taxon>
        <taxon>Prolixibacteraceae</taxon>
        <taxon>Aquipluma</taxon>
    </lineage>
</organism>
<name>A0A5K7SDT2_9BACT</name>
<keyword evidence="3" id="KW-1185">Reference proteome</keyword>
<dbReference type="GO" id="GO:0005886">
    <property type="term" value="C:plasma membrane"/>
    <property type="evidence" value="ECO:0007669"/>
    <property type="project" value="TreeGrafter"/>
</dbReference>
<evidence type="ECO:0000313" key="3">
    <source>
        <dbReference type="Proteomes" id="UP001193389"/>
    </source>
</evidence>
<reference evidence="2" key="1">
    <citation type="journal article" date="2020" name="Int. J. Syst. Evol. Microbiol.">
        <title>Aquipluma nitroreducens gen. nov. sp. nov., a novel facultatively anaerobic bacterium isolated from a freshwater lake.</title>
        <authorList>
            <person name="Watanabe M."/>
            <person name="Kojima H."/>
            <person name="Fukui M."/>
        </authorList>
    </citation>
    <scope>NUCLEOTIDE SEQUENCE</scope>
    <source>
        <strain evidence="2">MeG22</strain>
    </source>
</reference>
<feature type="domain" description="AsmA" evidence="1">
    <location>
        <begin position="5"/>
        <end position="220"/>
    </location>
</feature>